<accession>A0A2S9ETK9</accession>
<dbReference type="Proteomes" id="UP000238045">
    <property type="component" value="Unassembled WGS sequence"/>
</dbReference>
<keyword evidence="2" id="KW-0812">Transmembrane</keyword>
<feature type="region of interest" description="Disordered" evidence="1">
    <location>
        <begin position="377"/>
        <end position="398"/>
    </location>
</feature>
<dbReference type="EMBL" id="PCQL01000009">
    <property type="protein sequence ID" value="PRC19239.1"/>
    <property type="molecule type" value="Genomic_DNA"/>
</dbReference>
<feature type="transmembrane region" description="Helical" evidence="2">
    <location>
        <begin position="146"/>
        <end position="173"/>
    </location>
</feature>
<dbReference type="AlphaFoldDB" id="A0A2S9ETK9"/>
<feature type="transmembrane region" description="Helical" evidence="2">
    <location>
        <begin position="107"/>
        <end position="134"/>
    </location>
</feature>
<keyword evidence="4" id="KW-1185">Reference proteome</keyword>
<comment type="caution">
    <text evidence="3">The sequence shown here is derived from an EMBL/GenBank/DDBJ whole genome shotgun (WGS) entry which is preliminary data.</text>
</comment>
<feature type="transmembrane region" description="Helical" evidence="2">
    <location>
        <begin position="303"/>
        <end position="328"/>
    </location>
</feature>
<gene>
    <name evidence="3" type="ORF">CQZ99_10660</name>
</gene>
<evidence type="ECO:0000313" key="4">
    <source>
        <dbReference type="Proteomes" id="UP000238045"/>
    </source>
</evidence>
<feature type="transmembrane region" description="Helical" evidence="2">
    <location>
        <begin position="179"/>
        <end position="206"/>
    </location>
</feature>
<keyword evidence="2" id="KW-0472">Membrane</keyword>
<proteinExistence type="predicted"/>
<feature type="transmembrane region" description="Helical" evidence="2">
    <location>
        <begin position="43"/>
        <end position="63"/>
    </location>
</feature>
<sequence length="398" mass="44726">MLGAFLVLVLVLGFPRVYGTELPMALILVPFYFAGFCRFVFARGWFAVIFCILFSLWFVGGLLAFMNGEGESRDLFFHIVVSVKMLLNFLFGYVIYRVISARPAALIAWLIFQSIVIVLTMFSSEFYSFMLGFISPRSADVFQHIYGLRALGLGLFHVDGALTIVLALFFSILISQSKFMNGVLLILLLPLSMAVARSAMVAYAIMSIFRKGLLFKLFLLIALLVMIVLSFYVEDGPLFEATEVFRNLFQYGELRSHSVEVLSEMYTLPQTMGEWFFGSGQYFSGSEDSLEFYKGTDVGYLRLLYFSGVGSVLTYVLLNTYFLWALVFTRGGPGFSKFRYFAFALIVIFLIINFKGLQGMPIFAFALYICAVEQGRKNNAPSSRGPSNLSTSGQGKRN</sequence>
<evidence type="ECO:0000256" key="2">
    <source>
        <dbReference type="SAM" id="Phobius"/>
    </source>
</evidence>
<keyword evidence="2" id="KW-1133">Transmembrane helix</keyword>
<protein>
    <submittedName>
        <fullName evidence="3">Uncharacterized protein</fullName>
    </submittedName>
</protein>
<evidence type="ECO:0000256" key="1">
    <source>
        <dbReference type="SAM" id="MobiDB-lite"/>
    </source>
</evidence>
<feature type="transmembrane region" description="Helical" evidence="2">
    <location>
        <begin position="340"/>
        <end position="369"/>
    </location>
</feature>
<feature type="transmembrane region" description="Helical" evidence="2">
    <location>
        <begin position="75"/>
        <end position="95"/>
    </location>
</feature>
<evidence type="ECO:0000313" key="3">
    <source>
        <dbReference type="EMBL" id="PRC19239.1"/>
    </source>
</evidence>
<feature type="transmembrane region" description="Helical" evidence="2">
    <location>
        <begin position="213"/>
        <end position="233"/>
    </location>
</feature>
<name>A0A2S9ETK9_9PSED</name>
<reference evidence="3 4" key="1">
    <citation type="submission" date="2017-09" db="EMBL/GenBank/DDBJ databases">
        <title>Genomic, metabolic, and phenotypic characteristics of bacterial isolates from the natural microbiome of the model nematode Caenorhabditis elegans.</title>
        <authorList>
            <person name="Zimmermann J."/>
            <person name="Obeng N."/>
            <person name="Yang W."/>
            <person name="Obeng O."/>
            <person name="Kissoyan K."/>
            <person name="Pees B."/>
            <person name="Dirksen P."/>
            <person name="Hoppner M."/>
            <person name="Franke A."/>
            <person name="Rosenstiel P."/>
            <person name="Leippe M."/>
            <person name="Dierking K."/>
            <person name="Kaleta C."/>
            <person name="Schulenburg H."/>
        </authorList>
    </citation>
    <scope>NUCLEOTIDE SEQUENCE [LARGE SCALE GENOMIC DNA]</scope>
    <source>
        <strain evidence="3 4">MYb117</strain>
    </source>
</reference>
<organism evidence="3 4">
    <name type="scientific">Pseudomonas poae</name>
    <dbReference type="NCBI Taxonomy" id="200451"/>
    <lineage>
        <taxon>Bacteria</taxon>
        <taxon>Pseudomonadati</taxon>
        <taxon>Pseudomonadota</taxon>
        <taxon>Gammaproteobacteria</taxon>
        <taxon>Pseudomonadales</taxon>
        <taxon>Pseudomonadaceae</taxon>
        <taxon>Pseudomonas</taxon>
    </lineage>
</organism>